<reference evidence="6 7" key="1">
    <citation type="journal article" date="2016" name="Nat. Commun.">
        <title>Thousands of microbial genomes shed light on interconnected biogeochemical processes in an aquifer system.</title>
        <authorList>
            <person name="Anantharaman K."/>
            <person name="Brown C.T."/>
            <person name="Hug L.A."/>
            <person name="Sharon I."/>
            <person name="Castelle C.J."/>
            <person name="Probst A.J."/>
            <person name="Thomas B.C."/>
            <person name="Singh A."/>
            <person name="Wilkins M.J."/>
            <person name="Karaoz U."/>
            <person name="Brodie E.L."/>
            <person name="Williams K.H."/>
            <person name="Hubbard S.S."/>
            <person name="Banfield J.F."/>
        </authorList>
    </citation>
    <scope>NUCLEOTIDE SEQUENCE [LARGE SCALE GENOMIC DNA]</scope>
</reference>
<keyword evidence="2 6" id="KW-0489">Methyltransferase</keyword>
<dbReference type="PRINTS" id="PR00508">
    <property type="entry name" value="S21N4MTFRASE"/>
</dbReference>
<dbReference type="GO" id="GO:0008170">
    <property type="term" value="F:N-methyltransferase activity"/>
    <property type="evidence" value="ECO:0007669"/>
    <property type="project" value="InterPro"/>
</dbReference>
<dbReference type="GO" id="GO:0005737">
    <property type="term" value="C:cytoplasm"/>
    <property type="evidence" value="ECO:0007669"/>
    <property type="project" value="TreeGrafter"/>
</dbReference>
<evidence type="ECO:0000256" key="1">
    <source>
        <dbReference type="ARBA" id="ARBA00006594"/>
    </source>
</evidence>
<comment type="similarity">
    <text evidence="1 4">Belongs to the N(4)/N(6)-methyltransferase family.</text>
</comment>
<dbReference type="Pfam" id="PF01555">
    <property type="entry name" value="N6_N4_Mtase"/>
    <property type="match status" value="1"/>
</dbReference>
<comment type="caution">
    <text evidence="6">The sequence shown here is derived from an EMBL/GenBank/DDBJ whole genome shotgun (WGS) entry which is preliminary data.</text>
</comment>
<dbReference type="GO" id="GO:0032259">
    <property type="term" value="P:methylation"/>
    <property type="evidence" value="ECO:0007669"/>
    <property type="project" value="UniProtKB-KW"/>
</dbReference>
<feature type="domain" description="DNA methylase N-4/N-6" evidence="5">
    <location>
        <begin position="23"/>
        <end position="270"/>
    </location>
</feature>
<evidence type="ECO:0000256" key="4">
    <source>
        <dbReference type="RuleBase" id="RU362026"/>
    </source>
</evidence>
<proteinExistence type="inferred from homology"/>
<dbReference type="FunFam" id="3.40.50.150:FF:000347">
    <property type="entry name" value="Methyltransferase"/>
    <property type="match status" value="1"/>
</dbReference>
<dbReference type="Proteomes" id="UP000177328">
    <property type="component" value="Unassembled WGS sequence"/>
</dbReference>
<dbReference type="PROSITE" id="PS00092">
    <property type="entry name" value="N6_MTASE"/>
    <property type="match status" value="1"/>
</dbReference>
<dbReference type="EMBL" id="MFDD01000002">
    <property type="protein sequence ID" value="OGE41129.1"/>
    <property type="molecule type" value="Genomic_DNA"/>
</dbReference>
<dbReference type="AlphaFoldDB" id="A0A1F5KJX0"/>
<dbReference type="Gene3D" id="3.40.50.150">
    <property type="entry name" value="Vaccinia Virus protein VP39"/>
    <property type="match status" value="1"/>
</dbReference>
<evidence type="ECO:0000313" key="6">
    <source>
        <dbReference type="EMBL" id="OGE41129.1"/>
    </source>
</evidence>
<dbReference type="PANTHER" id="PTHR13370:SF24">
    <property type="entry name" value="TYPE III RESTRICTION-MODIFICATION ENZYME STYLTI MOD SUBUNIT"/>
    <property type="match status" value="1"/>
</dbReference>
<evidence type="ECO:0000313" key="7">
    <source>
        <dbReference type="Proteomes" id="UP000177328"/>
    </source>
</evidence>
<protein>
    <recommendedName>
        <fullName evidence="4">Methyltransferase</fullName>
        <ecNumber evidence="4">2.1.1.-</ecNumber>
    </recommendedName>
</protein>
<evidence type="ECO:0000259" key="5">
    <source>
        <dbReference type="Pfam" id="PF01555"/>
    </source>
</evidence>
<dbReference type="PANTHER" id="PTHR13370">
    <property type="entry name" value="RNA METHYLASE-RELATED"/>
    <property type="match status" value="1"/>
</dbReference>
<evidence type="ECO:0000256" key="2">
    <source>
        <dbReference type="ARBA" id="ARBA00022603"/>
    </source>
</evidence>
<dbReference type="InterPro" id="IPR002941">
    <property type="entry name" value="DNA_methylase_N4/N6"/>
</dbReference>
<name>A0A1F5KJX0_9BACT</name>
<dbReference type="InterPro" id="IPR029063">
    <property type="entry name" value="SAM-dependent_MTases_sf"/>
</dbReference>
<dbReference type="CDD" id="cd02440">
    <property type="entry name" value="AdoMet_MTases"/>
    <property type="match status" value="1"/>
</dbReference>
<dbReference type="SUPFAM" id="SSF53335">
    <property type="entry name" value="S-adenosyl-L-methionine-dependent methyltransferases"/>
    <property type="match status" value="1"/>
</dbReference>
<gene>
    <name evidence="6" type="ORF">A3D25_01170</name>
</gene>
<dbReference type="InterPro" id="IPR001091">
    <property type="entry name" value="RM_Methyltransferase"/>
</dbReference>
<dbReference type="GO" id="GO:0003677">
    <property type="term" value="F:DNA binding"/>
    <property type="evidence" value="ECO:0007669"/>
    <property type="project" value="InterPro"/>
</dbReference>
<keyword evidence="3 6" id="KW-0808">Transferase</keyword>
<accession>A0A1F5KJX0</accession>
<evidence type="ECO:0000256" key="3">
    <source>
        <dbReference type="ARBA" id="ARBA00022679"/>
    </source>
</evidence>
<dbReference type="EC" id="2.1.1.-" evidence="4"/>
<organism evidence="6 7">
    <name type="scientific">Candidatus Daviesbacteria bacterium RIFCSPHIGHO2_02_FULL_43_12</name>
    <dbReference type="NCBI Taxonomy" id="1797776"/>
    <lineage>
        <taxon>Bacteria</taxon>
        <taxon>Candidatus Daviesiibacteriota</taxon>
    </lineage>
</organism>
<sequence>MQINNVYLGDCLIKLKKVEDKSIDLIYLDPPFFTGKAQIQKTRDNSKEYLFDDKWEDLDQYLNFLKTRIIECKRTLKDTGSIFLHCDKNASHYIRVLLDEVFGPENFVNEIIWTYKRWSNAKKGLLNAHQNIFFYSKTKKYQFFTQFTDYSPTTNIDQILQARERNEHNKTVYKKDANGEVVTGKEKVGVPLSDVWDIPYLNPKAEERVGYPTQKPVILLERIITLVTNEGDVVLDPFCGSGTTLVAASINKRQYIGIDISEEATQLSKKRIKEAKITKSHRLEKGLDSYLNKEDYVREILSQLDAVIVERNKGIDGFLKKHIDGKPVAIYVQRKNQSLADAITLIRKATHSKGVGKKILIRTNDVAVLFDEDTSDKDDLLIIESLDFQVFEKFTRPLV</sequence>
<dbReference type="InterPro" id="IPR002052">
    <property type="entry name" value="DNA_methylase_N6_adenine_CS"/>
</dbReference>